<dbReference type="CDD" id="cd05819">
    <property type="entry name" value="NHL"/>
    <property type="match status" value="1"/>
</dbReference>
<dbReference type="InterPro" id="IPR050952">
    <property type="entry name" value="TRIM-NHL_E3_ligases"/>
</dbReference>
<evidence type="ECO:0000313" key="2">
    <source>
        <dbReference type="Proteomes" id="UP000749559"/>
    </source>
</evidence>
<sequence length="423" mass="47091">MKLIDELLEKGDKLVQNFEESIQNTHTKKDIMEQEADDVTHELNNDMNTAIQAIRDKYTKHIDLVAEKKATCAKQAVAHLGHLHMQKATTESTMSQLRALKQHGHDTQLANMAHDISSKSKEWSQPKDCEFDNNITFKIQRGEVFDDKIVFGKVDINILTNISETLRLCEKPTVLKKVKANVGDVSDLAVTDKNETVANGNGKSASVYDKEFTLKTTFGKGFYNATCKSDDIYLTRSTDTVHVYNQDGTHRRDMKISSLRQCRGLAVNSRGELVICDTSTKTVYHVDSATGKILTKYKPGTLNFSLCAAVNSEDVVIVSDYSAHCVLGLTRDGNELFRYGTKGSGQNQLTNPWGLCTDRADNIIVADCGNHRVNLLTPDGKFIKYLLQASDGLQFPRAVAVDKEGQLLVGDNKGYIWCVKYAV</sequence>
<dbReference type="SUPFAM" id="SSF101898">
    <property type="entry name" value="NHL repeat"/>
    <property type="match status" value="1"/>
</dbReference>
<dbReference type="Proteomes" id="UP000749559">
    <property type="component" value="Unassembled WGS sequence"/>
</dbReference>
<proteinExistence type="predicted"/>
<dbReference type="GO" id="GO:0043161">
    <property type="term" value="P:proteasome-mediated ubiquitin-dependent protein catabolic process"/>
    <property type="evidence" value="ECO:0007669"/>
    <property type="project" value="TreeGrafter"/>
</dbReference>
<gene>
    <name evidence="1" type="ORF">OFUS_LOCUS20517</name>
</gene>
<reference evidence="1" key="1">
    <citation type="submission" date="2022-03" db="EMBL/GenBank/DDBJ databases">
        <authorList>
            <person name="Martin C."/>
        </authorList>
    </citation>
    <scope>NUCLEOTIDE SEQUENCE</scope>
</reference>
<dbReference type="GO" id="GO:0000209">
    <property type="term" value="P:protein polyubiquitination"/>
    <property type="evidence" value="ECO:0007669"/>
    <property type="project" value="TreeGrafter"/>
</dbReference>
<comment type="caution">
    <text evidence="1">The sequence shown here is derived from an EMBL/GenBank/DDBJ whole genome shotgun (WGS) entry which is preliminary data.</text>
</comment>
<dbReference type="Pfam" id="PF01436">
    <property type="entry name" value="NHL"/>
    <property type="match status" value="1"/>
</dbReference>
<keyword evidence="2" id="KW-1185">Reference proteome</keyword>
<accession>A0A8J1TVR0</accession>
<dbReference type="OrthoDB" id="10039644at2759"/>
<organism evidence="1 2">
    <name type="scientific">Owenia fusiformis</name>
    <name type="common">Polychaete worm</name>
    <dbReference type="NCBI Taxonomy" id="6347"/>
    <lineage>
        <taxon>Eukaryota</taxon>
        <taxon>Metazoa</taxon>
        <taxon>Spiralia</taxon>
        <taxon>Lophotrochozoa</taxon>
        <taxon>Annelida</taxon>
        <taxon>Polychaeta</taxon>
        <taxon>Sedentaria</taxon>
        <taxon>Canalipalpata</taxon>
        <taxon>Sabellida</taxon>
        <taxon>Oweniida</taxon>
        <taxon>Oweniidae</taxon>
        <taxon>Owenia</taxon>
    </lineage>
</organism>
<dbReference type="AlphaFoldDB" id="A0A8J1TVR0"/>
<dbReference type="EMBL" id="CAIIXF020000010">
    <property type="protein sequence ID" value="CAH1796065.1"/>
    <property type="molecule type" value="Genomic_DNA"/>
</dbReference>
<dbReference type="PANTHER" id="PTHR24104">
    <property type="entry name" value="E3 UBIQUITIN-PROTEIN LIGASE NHLRC1-RELATED"/>
    <property type="match status" value="1"/>
</dbReference>
<dbReference type="GO" id="GO:0061630">
    <property type="term" value="F:ubiquitin protein ligase activity"/>
    <property type="evidence" value="ECO:0007669"/>
    <property type="project" value="TreeGrafter"/>
</dbReference>
<dbReference type="InterPro" id="IPR001258">
    <property type="entry name" value="NHL_repeat"/>
</dbReference>
<evidence type="ECO:0000313" key="1">
    <source>
        <dbReference type="EMBL" id="CAH1796065.1"/>
    </source>
</evidence>
<dbReference type="PANTHER" id="PTHR24104:SF57">
    <property type="entry name" value="BEE-MILK PROTEIN"/>
    <property type="match status" value="1"/>
</dbReference>
<dbReference type="Gene3D" id="2.120.10.30">
    <property type="entry name" value="TolB, C-terminal domain"/>
    <property type="match status" value="2"/>
</dbReference>
<dbReference type="InterPro" id="IPR011042">
    <property type="entry name" value="6-blade_b-propeller_TolB-like"/>
</dbReference>
<protein>
    <submittedName>
        <fullName evidence="1">Uncharacterized protein</fullName>
    </submittedName>
</protein>
<name>A0A8J1TVR0_OWEFU</name>
<dbReference type="PROSITE" id="PS51125">
    <property type="entry name" value="NHL"/>
    <property type="match status" value="1"/>
</dbReference>